<reference evidence="1 2" key="1">
    <citation type="submission" date="2018-06" db="EMBL/GenBank/DDBJ databases">
        <authorList>
            <consortium name="Pathogen Informatics"/>
            <person name="Doyle S."/>
        </authorList>
    </citation>
    <scope>NUCLEOTIDE SEQUENCE [LARGE SCALE GENOMIC DNA]</scope>
    <source>
        <strain evidence="1 2">NCTC8576</strain>
    </source>
</reference>
<proteinExistence type="predicted"/>
<organism evidence="1 2">
    <name type="scientific">Shigella boydii</name>
    <dbReference type="NCBI Taxonomy" id="621"/>
    <lineage>
        <taxon>Bacteria</taxon>
        <taxon>Pseudomonadati</taxon>
        <taxon>Pseudomonadota</taxon>
        <taxon>Gammaproteobacteria</taxon>
        <taxon>Enterobacterales</taxon>
        <taxon>Enterobacteriaceae</taxon>
        <taxon>Shigella</taxon>
    </lineage>
</organism>
<protein>
    <submittedName>
        <fullName evidence="1">Uncharacterized protein</fullName>
    </submittedName>
</protein>
<dbReference type="AlphaFoldDB" id="A0A2X2J353"/>
<accession>A0A2X2J353</accession>
<dbReference type="EMBL" id="UAUR01000008">
    <property type="protein sequence ID" value="SPZ88827.1"/>
    <property type="molecule type" value="Genomic_DNA"/>
</dbReference>
<name>A0A2X2J353_SHIBO</name>
<gene>
    <name evidence="1" type="ORF">NCTC8576_04821</name>
</gene>
<evidence type="ECO:0000313" key="1">
    <source>
        <dbReference type="EMBL" id="SPZ88827.1"/>
    </source>
</evidence>
<evidence type="ECO:0000313" key="2">
    <source>
        <dbReference type="Proteomes" id="UP000251799"/>
    </source>
</evidence>
<dbReference type="Proteomes" id="UP000251799">
    <property type="component" value="Unassembled WGS sequence"/>
</dbReference>
<sequence length="35" mass="3986">MKICLYHTLNPDTIPGYKKFAQAIATDNLVMLPTY</sequence>